<comment type="caution">
    <text evidence="1">The sequence shown here is derived from an EMBL/GenBank/DDBJ whole genome shotgun (WGS) entry which is preliminary data.</text>
</comment>
<name>A0ACB9HST9_9ASTR</name>
<reference evidence="1 2" key="2">
    <citation type="journal article" date="2022" name="Mol. Ecol. Resour.">
        <title>The genomes of chicory, endive, great burdock and yacon provide insights into Asteraceae paleo-polyploidization history and plant inulin production.</title>
        <authorList>
            <person name="Fan W."/>
            <person name="Wang S."/>
            <person name="Wang H."/>
            <person name="Wang A."/>
            <person name="Jiang F."/>
            <person name="Liu H."/>
            <person name="Zhao H."/>
            <person name="Xu D."/>
            <person name="Zhang Y."/>
        </authorList>
    </citation>
    <scope>NUCLEOTIDE SEQUENCE [LARGE SCALE GENOMIC DNA]</scope>
    <source>
        <strain evidence="2">cv. Yunnan</strain>
        <tissue evidence="1">Leaves</tissue>
    </source>
</reference>
<proteinExistence type="predicted"/>
<dbReference type="EMBL" id="CM042028">
    <property type="protein sequence ID" value="KAI3797877.1"/>
    <property type="molecule type" value="Genomic_DNA"/>
</dbReference>
<dbReference type="Proteomes" id="UP001056120">
    <property type="component" value="Linkage Group LG11"/>
</dbReference>
<evidence type="ECO:0000313" key="2">
    <source>
        <dbReference type="Proteomes" id="UP001056120"/>
    </source>
</evidence>
<gene>
    <name evidence="1" type="ORF">L1987_33141</name>
</gene>
<keyword evidence="2" id="KW-1185">Reference proteome</keyword>
<reference evidence="2" key="1">
    <citation type="journal article" date="2022" name="Mol. Ecol. Resour.">
        <title>The genomes of chicory, endive, great burdock and yacon provide insights into Asteraceae palaeo-polyploidization history and plant inulin production.</title>
        <authorList>
            <person name="Fan W."/>
            <person name="Wang S."/>
            <person name="Wang H."/>
            <person name="Wang A."/>
            <person name="Jiang F."/>
            <person name="Liu H."/>
            <person name="Zhao H."/>
            <person name="Xu D."/>
            <person name="Zhang Y."/>
        </authorList>
    </citation>
    <scope>NUCLEOTIDE SEQUENCE [LARGE SCALE GENOMIC DNA]</scope>
    <source>
        <strain evidence="2">cv. Yunnan</strain>
    </source>
</reference>
<accession>A0ACB9HST9</accession>
<organism evidence="1 2">
    <name type="scientific">Smallanthus sonchifolius</name>
    <dbReference type="NCBI Taxonomy" id="185202"/>
    <lineage>
        <taxon>Eukaryota</taxon>
        <taxon>Viridiplantae</taxon>
        <taxon>Streptophyta</taxon>
        <taxon>Embryophyta</taxon>
        <taxon>Tracheophyta</taxon>
        <taxon>Spermatophyta</taxon>
        <taxon>Magnoliopsida</taxon>
        <taxon>eudicotyledons</taxon>
        <taxon>Gunneridae</taxon>
        <taxon>Pentapetalae</taxon>
        <taxon>asterids</taxon>
        <taxon>campanulids</taxon>
        <taxon>Asterales</taxon>
        <taxon>Asteraceae</taxon>
        <taxon>Asteroideae</taxon>
        <taxon>Heliantheae alliance</taxon>
        <taxon>Millerieae</taxon>
        <taxon>Smallanthus</taxon>
    </lineage>
</organism>
<protein>
    <submittedName>
        <fullName evidence="1">Uncharacterized protein</fullName>
    </submittedName>
</protein>
<sequence>MDVKVHSKEKYKRLYETVDVKEFTDRDLERMAYLAEHGVKWDDIFGIGGCQGSDIIVQDSIARKSVRSKAPVAIIRQSNEEYTKNSVTLQPFT</sequence>
<evidence type="ECO:0000313" key="1">
    <source>
        <dbReference type="EMBL" id="KAI3797877.1"/>
    </source>
</evidence>